<dbReference type="EMBL" id="QJTD01000011">
    <property type="protein sequence ID" value="PYE79563.1"/>
    <property type="molecule type" value="Genomic_DNA"/>
</dbReference>
<feature type="chain" id="PRO_5015897484" evidence="8">
    <location>
        <begin position="20"/>
        <end position="508"/>
    </location>
</feature>
<comment type="similarity">
    <text evidence="2">Belongs to the OmpP1/FadL family.</text>
</comment>
<comment type="caution">
    <text evidence="9">The sequence shown here is derived from an EMBL/GenBank/DDBJ whole genome shotgun (WGS) entry which is preliminary data.</text>
</comment>
<dbReference type="GO" id="GO:0009279">
    <property type="term" value="C:cell outer membrane"/>
    <property type="evidence" value="ECO:0007669"/>
    <property type="project" value="UniProtKB-SubCell"/>
</dbReference>
<evidence type="ECO:0000256" key="5">
    <source>
        <dbReference type="ARBA" id="ARBA00022729"/>
    </source>
</evidence>
<evidence type="ECO:0000313" key="9">
    <source>
        <dbReference type="EMBL" id="PYE79563.1"/>
    </source>
</evidence>
<evidence type="ECO:0000256" key="2">
    <source>
        <dbReference type="ARBA" id="ARBA00008163"/>
    </source>
</evidence>
<comment type="subcellular location">
    <subcellularLocation>
        <location evidence="1">Cell outer membrane</location>
        <topology evidence="1">Multi-pass membrane protein</topology>
    </subcellularLocation>
</comment>
<evidence type="ECO:0000256" key="3">
    <source>
        <dbReference type="ARBA" id="ARBA00022452"/>
    </source>
</evidence>
<dbReference type="SUPFAM" id="SSF56935">
    <property type="entry name" value="Porins"/>
    <property type="match status" value="1"/>
</dbReference>
<accession>A0A2V4WTW7</accession>
<keyword evidence="5 8" id="KW-0732">Signal</keyword>
<feature type="signal peptide" evidence="8">
    <location>
        <begin position="1"/>
        <end position="19"/>
    </location>
</feature>
<dbReference type="RefSeq" id="WP_110476534.1">
    <property type="nucleotide sequence ID" value="NZ_BMWQ01000012.1"/>
</dbReference>
<keyword evidence="3" id="KW-1134">Transmembrane beta strand</keyword>
<keyword evidence="4" id="KW-0812">Transmembrane</keyword>
<dbReference type="Gene3D" id="2.40.160.60">
    <property type="entry name" value="Outer membrane protein transport protein (OMPP1/FadL/TodX)"/>
    <property type="match status" value="1"/>
</dbReference>
<dbReference type="Pfam" id="PF03349">
    <property type="entry name" value="Toluene_X"/>
    <property type="match status" value="1"/>
</dbReference>
<evidence type="ECO:0000313" key="10">
    <source>
        <dbReference type="Proteomes" id="UP000248054"/>
    </source>
</evidence>
<name>A0A2V4WTW7_9FLAO</name>
<keyword evidence="10" id="KW-1185">Reference proteome</keyword>
<evidence type="ECO:0000256" key="7">
    <source>
        <dbReference type="ARBA" id="ARBA00023237"/>
    </source>
</evidence>
<keyword evidence="6" id="KW-0472">Membrane</keyword>
<reference evidence="9 10" key="1">
    <citation type="submission" date="2018-06" db="EMBL/GenBank/DDBJ databases">
        <title>Genomic Encyclopedia of Type Strains, Phase III (KMG-III): the genomes of soil and plant-associated and newly described type strains.</title>
        <authorList>
            <person name="Whitman W."/>
        </authorList>
    </citation>
    <scope>NUCLEOTIDE SEQUENCE [LARGE SCALE GENOMIC DNA]</scope>
    <source>
        <strain evidence="9 10">CECT 7945</strain>
    </source>
</reference>
<dbReference type="Proteomes" id="UP000248054">
    <property type="component" value="Unassembled WGS sequence"/>
</dbReference>
<keyword evidence="7" id="KW-0998">Cell outer membrane</keyword>
<sequence>MKKLLMLSIGLVSSSIILAQDVTDAVRYSMDELQGTARYRAMSGAFGALGGDMSSVSINPAGSAIFNYGQASISLGLFNNKNDISYFNRTNTSSNSNLDLNQLGAAFVFNNMNSNSPWKKFSLSVAYDRTADFDNDWVASGVNPNQSIGSYFLANAQGLRLDEISAFANESFSEAYSEIGSLYGFQNQQAFLGYEGYILDAVNDTDDNTEYISNIDLNGSNFNHRYAFASRGYNGKLAFNFATSYDDKVYFGINLNSHFINYERSTFLRESNSNENSTVTNVNFENNLLTTGNGFSLQLGGIAKITEELRVGVSYSSPTWYRFSDETSQYLATSRLENGSTINQIINPNVINIYEEYKLQTPGKLTGSLAYVFGKKGLLSFDYSVKDYSNAKFKPASDIYFSDLNNSINNTLTSAATYKLGGEYRVKQLSLRAGYRFEESPYQDDNFYGDLKGYSLGLGYNFGSLSVDFAYSHAKRDINHQLYNTGLTDSALMKSKLSDYILTLAFNL</sequence>
<evidence type="ECO:0000256" key="4">
    <source>
        <dbReference type="ARBA" id="ARBA00022692"/>
    </source>
</evidence>
<organism evidence="9 10">
    <name type="scientific">Winogradskyella epiphytica</name>
    <dbReference type="NCBI Taxonomy" id="262005"/>
    <lineage>
        <taxon>Bacteria</taxon>
        <taxon>Pseudomonadati</taxon>
        <taxon>Bacteroidota</taxon>
        <taxon>Flavobacteriia</taxon>
        <taxon>Flavobacteriales</taxon>
        <taxon>Flavobacteriaceae</taxon>
        <taxon>Winogradskyella</taxon>
    </lineage>
</organism>
<evidence type="ECO:0000256" key="1">
    <source>
        <dbReference type="ARBA" id="ARBA00004571"/>
    </source>
</evidence>
<gene>
    <name evidence="9" type="ORF">DFQ11_1112</name>
</gene>
<dbReference type="OrthoDB" id="9765571at2"/>
<protein>
    <submittedName>
        <fullName evidence="9">Outer membrane protein transport protein (OMPP1/FadL/TodX)</fullName>
    </submittedName>
</protein>
<evidence type="ECO:0000256" key="6">
    <source>
        <dbReference type="ARBA" id="ARBA00023136"/>
    </source>
</evidence>
<dbReference type="AlphaFoldDB" id="A0A2V4WTW7"/>
<dbReference type="InterPro" id="IPR005017">
    <property type="entry name" value="OMPP1/FadL/TodX"/>
</dbReference>
<proteinExistence type="inferred from homology"/>
<evidence type="ECO:0000256" key="8">
    <source>
        <dbReference type="SAM" id="SignalP"/>
    </source>
</evidence>